<dbReference type="NCBIfam" id="NF047558">
    <property type="entry name" value="TPR_END_plus"/>
    <property type="match status" value="1"/>
</dbReference>
<comment type="caution">
    <text evidence="4">The sequence shown here is derived from an EMBL/GenBank/DDBJ whole genome shotgun (WGS) entry which is preliminary data.</text>
</comment>
<dbReference type="EMBL" id="JBHUPD010000002">
    <property type="protein sequence ID" value="MFD2873451.1"/>
    <property type="molecule type" value="Genomic_DNA"/>
</dbReference>
<dbReference type="SUPFAM" id="SSF48452">
    <property type="entry name" value="TPR-like"/>
    <property type="match status" value="1"/>
</dbReference>
<sequence length="414" mass="47188">MKQLFFIGMFCLSVMNLSAQKMSGTTDSVAFDSYTKKVETQRQSLEHQKKYAVAISLMNEWMGLYSALPISLKQDFKQTEASMYYNLACYYALSGQTNEALNAFEKAQQVGFSNYNLAAQDSDLQSLHGEKRFLTALQAIREHWDFAYILRSSGAYNKKVDISFPKITYQNADASALVKFRDKFKLDSVAGNGDELSKIKNLLQWVHNVVKYDGSSDNPLHKNGADLIEVCKKENRGVNCRMMATILKDVYLAEGFQARAITCMPKDSADVDCHVIDVVWSKTLNKWVWMDAAMYAYITDKHGNLQSIQEVRDKLYHDQGDQLVLNDDANMNNEHKNSQGWYLGYYMSKNLYWLQCTASNEWDLETVKTGKPKVTYISLYPEGFKSTKNQNAIADVAKSKYATNNADAFWQKPN</sequence>
<feature type="signal peptide" evidence="2">
    <location>
        <begin position="1"/>
        <end position="19"/>
    </location>
</feature>
<feature type="repeat" description="TPR" evidence="1">
    <location>
        <begin position="81"/>
        <end position="114"/>
    </location>
</feature>
<keyword evidence="2" id="KW-0732">Signal</keyword>
<dbReference type="InterPro" id="IPR019734">
    <property type="entry name" value="TPR_rpt"/>
</dbReference>
<feature type="domain" description="Transglutaminase-like" evidence="3">
    <location>
        <begin position="188"/>
        <end position="292"/>
    </location>
</feature>
<gene>
    <name evidence="4" type="ORF">ACFS5N_13280</name>
</gene>
<dbReference type="Proteomes" id="UP001597557">
    <property type="component" value="Unassembled WGS sequence"/>
</dbReference>
<reference evidence="5" key="1">
    <citation type="journal article" date="2019" name="Int. J. Syst. Evol. Microbiol.">
        <title>The Global Catalogue of Microorganisms (GCM) 10K type strain sequencing project: providing services to taxonomists for standard genome sequencing and annotation.</title>
        <authorList>
            <consortium name="The Broad Institute Genomics Platform"/>
            <consortium name="The Broad Institute Genome Sequencing Center for Infectious Disease"/>
            <person name="Wu L."/>
            <person name="Ma J."/>
        </authorList>
    </citation>
    <scope>NUCLEOTIDE SEQUENCE [LARGE SCALE GENOMIC DNA]</scope>
    <source>
        <strain evidence="5">KCTC 22437</strain>
    </source>
</reference>
<evidence type="ECO:0000313" key="5">
    <source>
        <dbReference type="Proteomes" id="UP001597557"/>
    </source>
</evidence>
<evidence type="ECO:0000256" key="2">
    <source>
        <dbReference type="SAM" id="SignalP"/>
    </source>
</evidence>
<dbReference type="InterPro" id="IPR011990">
    <property type="entry name" value="TPR-like_helical_dom_sf"/>
</dbReference>
<name>A0ABW5YF63_9SPHI</name>
<keyword evidence="1" id="KW-0802">TPR repeat</keyword>
<dbReference type="SUPFAM" id="SSF54001">
    <property type="entry name" value="Cysteine proteinases"/>
    <property type="match status" value="1"/>
</dbReference>
<proteinExistence type="predicted"/>
<evidence type="ECO:0000259" key="3">
    <source>
        <dbReference type="Pfam" id="PF01841"/>
    </source>
</evidence>
<accession>A0ABW5YF63</accession>
<dbReference type="RefSeq" id="WP_377186218.1">
    <property type="nucleotide sequence ID" value="NZ_JBHUPD010000002.1"/>
</dbReference>
<organism evidence="4 5">
    <name type="scientific">Mucilaginibacter ximonensis</name>
    <dbReference type="NCBI Taxonomy" id="538021"/>
    <lineage>
        <taxon>Bacteria</taxon>
        <taxon>Pseudomonadati</taxon>
        <taxon>Bacteroidota</taxon>
        <taxon>Sphingobacteriia</taxon>
        <taxon>Sphingobacteriales</taxon>
        <taxon>Sphingobacteriaceae</taxon>
        <taxon>Mucilaginibacter</taxon>
    </lineage>
</organism>
<dbReference type="Pfam" id="PF01841">
    <property type="entry name" value="Transglut_core"/>
    <property type="match status" value="1"/>
</dbReference>
<dbReference type="InterPro" id="IPR038765">
    <property type="entry name" value="Papain-like_cys_pep_sf"/>
</dbReference>
<evidence type="ECO:0000313" key="4">
    <source>
        <dbReference type="EMBL" id="MFD2873451.1"/>
    </source>
</evidence>
<keyword evidence="5" id="KW-1185">Reference proteome</keyword>
<evidence type="ECO:0000256" key="1">
    <source>
        <dbReference type="PROSITE-ProRule" id="PRU00339"/>
    </source>
</evidence>
<dbReference type="InterPro" id="IPR002931">
    <property type="entry name" value="Transglutaminase-like"/>
</dbReference>
<protein>
    <submittedName>
        <fullName evidence="4">TPR end-of-group domain-containing protein</fullName>
    </submittedName>
</protein>
<dbReference type="PROSITE" id="PS50005">
    <property type="entry name" value="TPR"/>
    <property type="match status" value="1"/>
</dbReference>
<feature type="chain" id="PRO_5046559109" evidence="2">
    <location>
        <begin position="20"/>
        <end position="414"/>
    </location>
</feature>